<dbReference type="EMBL" id="HE577328">
    <property type="protein sequence ID" value="CCD01147.1"/>
    <property type="molecule type" value="Genomic_DNA"/>
</dbReference>
<keyword evidence="1" id="KW-0614">Plasmid</keyword>
<protein>
    <submittedName>
        <fullName evidence="1">Uncharacterized protein</fullName>
    </submittedName>
</protein>
<evidence type="ECO:0000313" key="2">
    <source>
        <dbReference type="Proteomes" id="UP000007319"/>
    </source>
</evidence>
<evidence type="ECO:0000313" key="1">
    <source>
        <dbReference type="EMBL" id="CCD01147.1"/>
    </source>
</evidence>
<gene>
    <name evidence="1" type="ORF">AZOBR_p1150027</name>
</gene>
<keyword evidence="2" id="KW-1185">Reference proteome</keyword>
<proteinExistence type="predicted"/>
<organism evidence="1 2">
    <name type="scientific">Azospirillum baldaniorum</name>
    <dbReference type="NCBI Taxonomy" id="1064539"/>
    <lineage>
        <taxon>Bacteria</taxon>
        <taxon>Pseudomonadati</taxon>
        <taxon>Pseudomonadota</taxon>
        <taxon>Alphaproteobacteria</taxon>
        <taxon>Rhodospirillales</taxon>
        <taxon>Azospirillaceae</taxon>
        <taxon>Azospirillum</taxon>
    </lineage>
</organism>
<geneLocation type="plasmid" evidence="1 2">
    <name>AZOBR_p1</name>
</geneLocation>
<dbReference type="Proteomes" id="UP000007319">
    <property type="component" value="Plasmid AZOBR_p1"/>
</dbReference>
<reference evidence="1 2" key="1">
    <citation type="journal article" date="2011" name="PLoS Genet.">
        <title>Azospirillum genomes reveal transition of bacteria from aquatic to terrestrial environments.</title>
        <authorList>
            <person name="Wisniewski-Dye F."/>
            <person name="Borziak K."/>
            <person name="Khalsa-Moyers G."/>
            <person name="Alexandre G."/>
            <person name="Sukharnikov L.O."/>
            <person name="Wuichet K."/>
            <person name="Hurst G.B."/>
            <person name="McDonald W.H."/>
            <person name="Robertson J.S."/>
            <person name="Barbe V."/>
            <person name="Calteau A."/>
            <person name="Rouy Z."/>
            <person name="Mangenot S."/>
            <person name="Prigent-Combaret C."/>
            <person name="Normand P."/>
            <person name="Boyer M."/>
            <person name="Siguier P."/>
            <person name="Dessaux Y."/>
            <person name="Elmerich C."/>
            <person name="Condemine G."/>
            <person name="Krishnen G."/>
            <person name="Kennedy I."/>
            <person name="Paterson A.H."/>
            <person name="Gonzalez V."/>
            <person name="Mavingui P."/>
            <person name="Zhulin I.B."/>
        </authorList>
    </citation>
    <scope>NUCLEOTIDE SEQUENCE [LARGE SCALE GENOMIC DNA]</scope>
    <source>
        <strain evidence="1 2">Sp245</strain>
    </source>
</reference>
<sequence>MFLTLFVATHVSILTSDTSRHPRGDPSQAYGTLRYHVIRDHIRSFGTRLEPRYIFGAGRLN</sequence>
<accession>A0A9P1JWN4</accession>
<dbReference type="KEGG" id="abs:AZOBR_p1150027"/>
<name>A0A9P1JWN4_9PROT</name>
<dbReference type="AlphaFoldDB" id="A0A9P1JWN4"/>